<dbReference type="STRING" id="1266660.A0A1G4J8B4"/>
<dbReference type="Proteomes" id="UP000190274">
    <property type="component" value="Chromosome D"/>
</dbReference>
<dbReference type="Pfam" id="PF02996">
    <property type="entry name" value="Prefoldin"/>
    <property type="match status" value="1"/>
</dbReference>
<name>A0A1G4J8B4_9SACH</name>
<dbReference type="Gene3D" id="1.10.287.370">
    <property type="match status" value="1"/>
</dbReference>
<dbReference type="OrthoDB" id="10267474at2759"/>
<dbReference type="AlphaFoldDB" id="A0A1G4J8B4"/>
<dbReference type="GO" id="GO:0051082">
    <property type="term" value="F:unfolded protein binding"/>
    <property type="evidence" value="ECO:0007669"/>
    <property type="project" value="InterPro"/>
</dbReference>
<dbReference type="GO" id="GO:1990114">
    <property type="term" value="P:RNA polymerase II core complex assembly"/>
    <property type="evidence" value="ECO:0007669"/>
    <property type="project" value="TreeGrafter"/>
</dbReference>
<reference evidence="3 4" key="1">
    <citation type="submission" date="2016-03" db="EMBL/GenBank/DDBJ databases">
        <authorList>
            <person name="Devillers H."/>
        </authorList>
    </citation>
    <scope>NUCLEOTIDE SEQUENCE [LARGE SCALE GENOMIC DNA]</scope>
    <source>
        <strain evidence="3">CBS 10888</strain>
    </source>
</reference>
<sequence>MSAQKIDLTKLNPEQLTMVKQQFDQELQHFSQSLQALNVARNKFRECKEDIESVSKLEDQKQEILVPLSASLYVKGRVKDAQKFTVDVGTGYYVEKSAKDAIEFYDKKIAKLNQESVQIQNIIKEKSQSALAIEGHIRQAAIKLHEQNAQAQAGKPTSA</sequence>
<dbReference type="InterPro" id="IPR009053">
    <property type="entry name" value="Prefoldin"/>
</dbReference>
<dbReference type="FunFam" id="1.10.287.370:FF:000004">
    <property type="entry name" value="Probable prefoldin subunit 5"/>
    <property type="match status" value="1"/>
</dbReference>
<dbReference type="PANTHER" id="PTHR12674">
    <property type="entry name" value="PREFOLDIN SUBUNIT 5"/>
    <property type="match status" value="1"/>
</dbReference>
<evidence type="ECO:0000313" key="4">
    <source>
        <dbReference type="Proteomes" id="UP000190274"/>
    </source>
</evidence>
<dbReference type="GO" id="GO:0006457">
    <property type="term" value="P:protein folding"/>
    <property type="evidence" value="ECO:0007669"/>
    <property type="project" value="InterPro"/>
</dbReference>
<evidence type="ECO:0000256" key="2">
    <source>
        <dbReference type="ARBA" id="ARBA00023186"/>
    </source>
</evidence>
<dbReference type="GO" id="GO:1990115">
    <property type="term" value="P:RNA polymerase III assembly"/>
    <property type="evidence" value="ECO:0007669"/>
    <property type="project" value="TreeGrafter"/>
</dbReference>
<dbReference type="InterPro" id="IPR004127">
    <property type="entry name" value="Prefoldin_subunit_alpha"/>
</dbReference>
<dbReference type="GO" id="GO:0051286">
    <property type="term" value="C:cell tip"/>
    <property type="evidence" value="ECO:0007669"/>
    <property type="project" value="EnsemblFungi"/>
</dbReference>
<dbReference type="InterPro" id="IPR011599">
    <property type="entry name" value="PFD_alpha_archaea"/>
</dbReference>
<dbReference type="PANTHER" id="PTHR12674:SF2">
    <property type="entry name" value="PREFOLDIN SUBUNIT 5"/>
    <property type="match status" value="1"/>
</dbReference>
<dbReference type="SUPFAM" id="SSF46579">
    <property type="entry name" value="Prefoldin"/>
    <property type="match status" value="1"/>
</dbReference>
<dbReference type="NCBIfam" id="TIGR00293">
    <property type="entry name" value="prefoldin subunit alpha"/>
    <property type="match status" value="1"/>
</dbReference>
<proteinExistence type="inferred from homology"/>
<dbReference type="GO" id="GO:0032968">
    <property type="term" value="P:positive regulation of transcription elongation by RNA polymerase II"/>
    <property type="evidence" value="ECO:0007669"/>
    <property type="project" value="EnsemblFungi"/>
</dbReference>
<dbReference type="HAMAP" id="MF_00308">
    <property type="entry name" value="PfdA"/>
    <property type="match status" value="1"/>
</dbReference>
<evidence type="ECO:0000256" key="1">
    <source>
        <dbReference type="ARBA" id="ARBA00010048"/>
    </source>
</evidence>
<dbReference type="GO" id="GO:0016272">
    <property type="term" value="C:prefoldin complex"/>
    <property type="evidence" value="ECO:0007669"/>
    <property type="project" value="EnsemblFungi"/>
</dbReference>
<dbReference type="GO" id="GO:1990113">
    <property type="term" value="P:RNA polymerase I assembly"/>
    <property type="evidence" value="ECO:0007669"/>
    <property type="project" value="TreeGrafter"/>
</dbReference>
<gene>
    <name evidence="3" type="ORF">LADA_0D12860G</name>
</gene>
<evidence type="ECO:0000313" key="3">
    <source>
        <dbReference type="EMBL" id="SCU86185.1"/>
    </source>
</evidence>
<protein>
    <submittedName>
        <fullName evidence="3">LADA_0D12860g1_1</fullName>
    </submittedName>
</protein>
<keyword evidence="2" id="KW-0143">Chaperone</keyword>
<accession>A0A1G4J8B4</accession>
<organism evidence="3 4">
    <name type="scientific">Lachancea dasiensis</name>
    <dbReference type="NCBI Taxonomy" id="1072105"/>
    <lineage>
        <taxon>Eukaryota</taxon>
        <taxon>Fungi</taxon>
        <taxon>Dikarya</taxon>
        <taxon>Ascomycota</taxon>
        <taxon>Saccharomycotina</taxon>
        <taxon>Saccharomycetes</taxon>
        <taxon>Saccharomycetales</taxon>
        <taxon>Saccharomycetaceae</taxon>
        <taxon>Lachancea</taxon>
    </lineage>
</organism>
<dbReference type="CDD" id="cd23157">
    <property type="entry name" value="Prefoldin_5"/>
    <property type="match status" value="1"/>
</dbReference>
<dbReference type="GO" id="GO:0005737">
    <property type="term" value="C:cytoplasm"/>
    <property type="evidence" value="ECO:0007669"/>
    <property type="project" value="EnsemblFungi"/>
</dbReference>
<dbReference type="GO" id="GO:0015631">
    <property type="term" value="F:tubulin binding"/>
    <property type="evidence" value="ECO:0007669"/>
    <property type="project" value="EnsemblFungi"/>
</dbReference>
<comment type="similarity">
    <text evidence="1">Belongs to the prefoldin subunit alpha family.</text>
</comment>
<keyword evidence="4" id="KW-1185">Reference proteome</keyword>
<dbReference type="EMBL" id="LT598454">
    <property type="protein sequence ID" value="SCU86185.1"/>
    <property type="molecule type" value="Genomic_DNA"/>
</dbReference>
<dbReference type="GO" id="GO:0032153">
    <property type="term" value="C:cell division site"/>
    <property type="evidence" value="ECO:0007669"/>
    <property type="project" value="EnsemblFungi"/>
</dbReference>
<dbReference type="GO" id="GO:0007021">
    <property type="term" value="P:tubulin complex assembly"/>
    <property type="evidence" value="ECO:0007669"/>
    <property type="project" value="EnsemblFungi"/>
</dbReference>